<keyword evidence="2" id="KW-1185">Reference proteome</keyword>
<dbReference type="Proteomes" id="UP000828390">
    <property type="component" value="Unassembled WGS sequence"/>
</dbReference>
<reference evidence="1" key="1">
    <citation type="journal article" date="2019" name="bioRxiv">
        <title>The Genome of the Zebra Mussel, Dreissena polymorpha: A Resource for Invasive Species Research.</title>
        <authorList>
            <person name="McCartney M.A."/>
            <person name="Auch B."/>
            <person name="Kono T."/>
            <person name="Mallez S."/>
            <person name="Zhang Y."/>
            <person name="Obille A."/>
            <person name="Becker A."/>
            <person name="Abrahante J.E."/>
            <person name="Garbe J."/>
            <person name="Badalamenti J.P."/>
            <person name="Herman A."/>
            <person name="Mangelson H."/>
            <person name="Liachko I."/>
            <person name="Sullivan S."/>
            <person name="Sone E.D."/>
            <person name="Koren S."/>
            <person name="Silverstein K.A.T."/>
            <person name="Beckman K.B."/>
            <person name="Gohl D.M."/>
        </authorList>
    </citation>
    <scope>NUCLEOTIDE SEQUENCE</scope>
    <source>
        <strain evidence="1">Duluth1</strain>
        <tissue evidence="1">Whole animal</tissue>
    </source>
</reference>
<comment type="caution">
    <text evidence="1">The sequence shown here is derived from an EMBL/GenBank/DDBJ whole genome shotgun (WGS) entry which is preliminary data.</text>
</comment>
<sequence length="63" mass="7584">MVYPTPAHSFDWNQHIWINLYEWIVCESKERQLCVEIVVYHRYYILPHNTTSGIRGEGYLSLL</sequence>
<proteinExistence type="predicted"/>
<accession>A0A9D4KM98</accession>
<dbReference type="EMBL" id="JAIWYP010000004">
    <property type="protein sequence ID" value="KAH3841857.1"/>
    <property type="molecule type" value="Genomic_DNA"/>
</dbReference>
<reference evidence="1" key="2">
    <citation type="submission" date="2020-11" db="EMBL/GenBank/DDBJ databases">
        <authorList>
            <person name="McCartney M.A."/>
            <person name="Auch B."/>
            <person name="Kono T."/>
            <person name="Mallez S."/>
            <person name="Becker A."/>
            <person name="Gohl D.M."/>
            <person name="Silverstein K.A.T."/>
            <person name="Koren S."/>
            <person name="Bechman K.B."/>
            <person name="Herman A."/>
            <person name="Abrahante J.E."/>
            <person name="Garbe J."/>
        </authorList>
    </citation>
    <scope>NUCLEOTIDE SEQUENCE</scope>
    <source>
        <strain evidence="1">Duluth1</strain>
        <tissue evidence="1">Whole animal</tissue>
    </source>
</reference>
<protein>
    <submittedName>
        <fullName evidence="1">Uncharacterized protein</fullName>
    </submittedName>
</protein>
<organism evidence="1 2">
    <name type="scientific">Dreissena polymorpha</name>
    <name type="common">Zebra mussel</name>
    <name type="synonym">Mytilus polymorpha</name>
    <dbReference type="NCBI Taxonomy" id="45954"/>
    <lineage>
        <taxon>Eukaryota</taxon>
        <taxon>Metazoa</taxon>
        <taxon>Spiralia</taxon>
        <taxon>Lophotrochozoa</taxon>
        <taxon>Mollusca</taxon>
        <taxon>Bivalvia</taxon>
        <taxon>Autobranchia</taxon>
        <taxon>Heteroconchia</taxon>
        <taxon>Euheterodonta</taxon>
        <taxon>Imparidentia</taxon>
        <taxon>Neoheterodontei</taxon>
        <taxon>Myida</taxon>
        <taxon>Dreissenoidea</taxon>
        <taxon>Dreissenidae</taxon>
        <taxon>Dreissena</taxon>
    </lineage>
</organism>
<evidence type="ECO:0000313" key="2">
    <source>
        <dbReference type="Proteomes" id="UP000828390"/>
    </source>
</evidence>
<evidence type="ECO:0000313" key="1">
    <source>
        <dbReference type="EMBL" id="KAH3841857.1"/>
    </source>
</evidence>
<dbReference type="AlphaFoldDB" id="A0A9D4KM98"/>
<gene>
    <name evidence="1" type="ORF">DPMN_115338</name>
</gene>
<name>A0A9D4KM98_DREPO</name>